<accession>A0A8J7STX0</accession>
<dbReference type="Proteomes" id="UP000619033">
    <property type="component" value="Unassembled WGS sequence"/>
</dbReference>
<organism evidence="2 3">
    <name type="scientific">Fuscibacter oryzae</name>
    <dbReference type="NCBI Taxonomy" id="2803939"/>
    <lineage>
        <taxon>Bacteria</taxon>
        <taxon>Pseudomonadati</taxon>
        <taxon>Pseudomonadota</taxon>
        <taxon>Alphaproteobacteria</taxon>
        <taxon>Rhodobacterales</taxon>
        <taxon>Paracoccaceae</taxon>
        <taxon>Fuscibacter</taxon>
    </lineage>
</organism>
<dbReference type="RefSeq" id="WP_202659030.1">
    <property type="nucleotide sequence ID" value="NZ_JAESVP010000003.1"/>
</dbReference>
<name>A0A8J7STX0_9RHOB</name>
<reference evidence="2" key="1">
    <citation type="submission" date="2021-01" db="EMBL/GenBank/DDBJ databases">
        <title>Genome seq and assembly of Tabrizicola sp. KVB23.</title>
        <authorList>
            <person name="Chhetri G."/>
        </authorList>
    </citation>
    <scope>NUCLEOTIDE SEQUENCE</scope>
    <source>
        <strain evidence="2">KVB23</strain>
    </source>
</reference>
<feature type="chain" id="PRO_5035196431" description="Antifreeze glycopeptide polyprotein" evidence="1">
    <location>
        <begin position="22"/>
        <end position="522"/>
    </location>
</feature>
<sequence length="522" mass="54471">MPTRAAALALILCSTALPLRAEAPLSAIDWLSQSVTAKPHVVAPNATVIPPAAPNEPAVAKKGALPEDVAVSVIGGPSPDAVGLLSPAATGFPHDLWGLARTAEVTAAIRDTRIEGLPALQGLLVTILIAEASPPADAGGRGELLIARIDKLLELGALDQAAALLAEAGHVKNPEVFRRAFDVALLTGTEDQACTDLARAPELALTLTTRVFCLARSGDWSAAALTLRTAQALGHVSGVEDELLSRFLDPDLFEGEPVPDPPKPVTPLVWRIYDAIGEPLSTSTLPLAFAHAELGPRAGWKAQLEAAERLARAGMIPANQLLGLYTQKKPAASGGVWDRAEAFQNFDTALTAGDLGTIEQRLPLAYARMADVEAEVPFADLYALPLSKLKLTGDAARIAYEMGLLSPDYRSLATSALSPGDARSLFLAGVAAGSVKGLNAPDSMARALAPAFTNPVLPAGAEDLLAQKRLGEAMLMAISLIDTGLKGDTTQVAKGLALLRKLGLEDAARRTALEVLLLERRG</sequence>
<evidence type="ECO:0000313" key="2">
    <source>
        <dbReference type="EMBL" id="MBL4927902.1"/>
    </source>
</evidence>
<keyword evidence="3" id="KW-1185">Reference proteome</keyword>
<keyword evidence="1" id="KW-0732">Signal</keyword>
<protein>
    <recommendedName>
        <fullName evidence="4">Antifreeze glycopeptide polyprotein</fullName>
    </recommendedName>
</protein>
<dbReference type="AlphaFoldDB" id="A0A8J7STX0"/>
<evidence type="ECO:0000313" key="3">
    <source>
        <dbReference type="Proteomes" id="UP000619033"/>
    </source>
</evidence>
<evidence type="ECO:0008006" key="4">
    <source>
        <dbReference type="Google" id="ProtNLM"/>
    </source>
</evidence>
<evidence type="ECO:0000256" key="1">
    <source>
        <dbReference type="SAM" id="SignalP"/>
    </source>
</evidence>
<comment type="caution">
    <text evidence="2">The sequence shown here is derived from an EMBL/GenBank/DDBJ whole genome shotgun (WGS) entry which is preliminary data.</text>
</comment>
<dbReference type="EMBL" id="JAESVP010000003">
    <property type="protein sequence ID" value="MBL4927902.1"/>
    <property type="molecule type" value="Genomic_DNA"/>
</dbReference>
<gene>
    <name evidence="2" type="ORF">JI744_07275</name>
</gene>
<feature type="signal peptide" evidence="1">
    <location>
        <begin position="1"/>
        <end position="21"/>
    </location>
</feature>
<proteinExistence type="predicted"/>